<dbReference type="InParanoid" id="A0A1Y5RUI6"/>
<dbReference type="PANTHER" id="PTHR30537:SF5">
    <property type="entry name" value="HTH-TYPE TRANSCRIPTIONAL ACTIVATOR TTDR-RELATED"/>
    <property type="match status" value="1"/>
</dbReference>
<accession>A0A1Y5RUI6</accession>
<evidence type="ECO:0000256" key="2">
    <source>
        <dbReference type="ARBA" id="ARBA00023015"/>
    </source>
</evidence>
<name>A0A1Y5RUI6_9PROT</name>
<dbReference type="Gene3D" id="1.10.10.10">
    <property type="entry name" value="Winged helix-like DNA-binding domain superfamily/Winged helix DNA-binding domain"/>
    <property type="match status" value="1"/>
</dbReference>
<dbReference type="GO" id="GO:0003700">
    <property type="term" value="F:DNA-binding transcription factor activity"/>
    <property type="evidence" value="ECO:0007669"/>
    <property type="project" value="InterPro"/>
</dbReference>
<dbReference type="FunFam" id="3.40.190.290:FF:000001">
    <property type="entry name" value="Transcriptional regulator, LysR family"/>
    <property type="match status" value="1"/>
</dbReference>
<dbReference type="InterPro" id="IPR005119">
    <property type="entry name" value="LysR_subst-bd"/>
</dbReference>
<dbReference type="Gene3D" id="3.40.190.290">
    <property type="match status" value="1"/>
</dbReference>
<comment type="similarity">
    <text evidence="1">Belongs to the LysR transcriptional regulatory family.</text>
</comment>
<feature type="domain" description="HTH lysR-type" evidence="5">
    <location>
        <begin position="1"/>
        <end position="59"/>
    </location>
</feature>
<dbReference type="GO" id="GO:0043565">
    <property type="term" value="F:sequence-specific DNA binding"/>
    <property type="evidence" value="ECO:0007669"/>
    <property type="project" value="TreeGrafter"/>
</dbReference>
<keyword evidence="3" id="KW-0238">DNA-binding</keyword>
<dbReference type="OrthoDB" id="9812435at2"/>
<reference evidence="6 7" key="1">
    <citation type="submission" date="2017-03" db="EMBL/GenBank/DDBJ databases">
        <authorList>
            <person name="Afonso C.L."/>
            <person name="Miller P.J."/>
            <person name="Scott M.A."/>
            <person name="Spackman E."/>
            <person name="Goraichik I."/>
            <person name="Dimitrov K.M."/>
            <person name="Suarez D.L."/>
            <person name="Swayne D.E."/>
        </authorList>
    </citation>
    <scope>NUCLEOTIDE SEQUENCE [LARGE SCALE GENOMIC DNA]</scope>
    <source>
        <strain evidence="6 7">CECT 7691</strain>
    </source>
</reference>
<evidence type="ECO:0000259" key="5">
    <source>
        <dbReference type="PROSITE" id="PS50931"/>
    </source>
</evidence>
<dbReference type="Pfam" id="PF00126">
    <property type="entry name" value="HTH_1"/>
    <property type="match status" value="1"/>
</dbReference>
<dbReference type="Pfam" id="PF03466">
    <property type="entry name" value="LysR_substrate"/>
    <property type="match status" value="1"/>
</dbReference>
<organism evidence="6 7">
    <name type="scientific">Oceanibacterium hippocampi</name>
    <dbReference type="NCBI Taxonomy" id="745714"/>
    <lineage>
        <taxon>Bacteria</taxon>
        <taxon>Pseudomonadati</taxon>
        <taxon>Pseudomonadota</taxon>
        <taxon>Alphaproteobacteria</taxon>
        <taxon>Sneathiellales</taxon>
        <taxon>Sneathiellaceae</taxon>
        <taxon>Oceanibacterium</taxon>
    </lineage>
</organism>
<keyword evidence="2" id="KW-0805">Transcription regulation</keyword>
<dbReference type="GO" id="GO:0006351">
    <property type="term" value="P:DNA-templated transcription"/>
    <property type="evidence" value="ECO:0007669"/>
    <property type="project" value="TreeGrafter"/>
</dbReference>
<dbReference type="PANTHER" id="PTHR30537">
    <property type="entry name" value="HTH-TYPE TRANSCRIPTIONAL REGULATOR"/>
    <property type="match status" value="1"/>
</dbReference>
<dbReference type="FunFam" id="1.10.10.10:FF:000001">
    <property type="entry name" value="LysR family transcriptional regulator"/>
    <property type="match status" value="1"/>
</dbReference>
<evidence type="ECO:0000313" key="7">
    <source>
        <dbReference type="Proteomes" id="UP000193200"/>
    </source>
</evidence>
<evidence type="ECO:0000313" key="6">
    <source>
        <dbReference type="EMBL" id="SLN25824.1"/>
    </source>
</evidence>
<dbReference type="SUPFAM" id="SSF53850">
    <property type="entry name" value="Periplasmic binding protein-like II"/>
    <property type="match status" value="1"/>
</dbReference>
<dbReference type="PROSITE" id="PS50931">
    <property type="entry name" value="HTH_LYSR"/>
    <property type="match status" value="1"/>
</dbReference>
<protein>
    <submittedName>
        <fullName evidence="6">HTH-type transcriptional regulator DmlR</fullName>
    </submittedName>
</protein>
<dbReference type="InterPro" id="IPR058163">
    <property type="entry name" value="LysR-type_TF_proteobact-type"/>
</dbReference>
<evidence type="ECO:0000256" key="3">
    <source>
        <dbReference type="ARBA" id="ARBA00023125"/>
    </source>
</evidence>
<gene>
    <name evidence="6" type="primary">dmlR_2</name>
    <name evidence="6" type="ORF">OCH7691_00779</name>
</gene>
<dbReference type="InterPro" id="IPR036388">
    <property type="entry name" value="WH-like_DNA-bd_sf"/>
</dbReference>
<dbReference type="InterPro" id="IPR000847">
    <property type="entry name" value="LysR_HTH_N"/>
</dbReference>
<keyword evidence="7" id="KW-1185">Reference proteome</keyword>
<sequence>MDSETGMRLLTTAVEAGSFSAAGRQLGLAPSSVSRQINGLEDKLGVRLLNRSTRKLSLTEAGLIYYQRAKQVLADIEEANLAVTKLGASPTGSLRVTAPVAFGRLHIAPAIPEFVARHPEVSVDLILTDNIIDLIEAGIDLAVRIAELKDSSLIARKLANNNRVVCGSPDYFRKHGVPTTPTELERHNCLLYKQTGHQDTWRFRCEDGMKEIRVSGNLQCNNAEALLAAALNGLGIVLLSSWMVQSDIASGRLVQILPDYTASPSALDTAIYAVFSHNRHLSPKVRAFVDFLVERYASRTEWDIPPVVRPGLVEAS</sequence>
<dbReference type="CDD" id="cd08422">
    <property type="entry name" value="PBP2_CrgA_like"/>
    <property type="match status" value="1"/>
</dbReference>
<dbReference type="SUPFAM" id="SSF46785">
    <property type="entry name" value="Winged helix' DNA-binding domain"/>
    <property type="match status" value="1"/>
</dbReference>
<proteinExistence type="inferred from homology"/>
<dbReference type="InterPro" id="IPR036390">
    <property type="entry name" value="WH_DNA-bd_sf"/>
</dbReference>
<dbReference type="AlphaFoldDB" id="A0A1Y5RUI6"/>
<dbReference type="EMBL" id="FWFR01000001">
    <property type="protein sequence ID" value="SLN25824.1"/>
    <property type="molecule type" value="Genomic_DNA"/>
</dbReference>
<evidence type="ECO:0000256" key="4">
    <source>
        <dbReference type="ARBA" id="ARBA00023163"/>
    </source>
</evidence>
<dbReference type="Proteomes" id="UP000193200">
    <property type="component" value="Unassembled WGS sequence"/>
</dbReference>
<keyword evidence="4" id="KW-0804">Transcription</keyword>
<evidence type="ECO:0000256" key="1">
    <source>
        <dbReference type="ARBA" id="ARBA00009437"/>
    </source>
</evidence>
<dbReference type="FunCoup" id="A0A1Y5RUI6">
    <property type="interactions" value="51"/>
</dbReference>